<comment type="pathway">
    <text evidence="10">Sulfur metabolism; glutathione biosynthesis; glutathione from L-cysteine and L-glutamate: step 2/2.</text>
</comment>
<dbReference type="InterPro" id="IPR006284">
    <property type="entry name" value="Glut_synth_pro"/>
</dbReference>
<dbReference type="NCBIfam" id="TIGR01380">
    <property type="entry name" value="glut_syn"/>
    <property type="match status" value="1"/>
</dbReference>
<dbReference type="GO" id="GO:0004363">
    <property type="term" value="F:glutathione synthase activity"/>
    <property type="evidence" value="ECO:0007669"/>
    <property type="project" value="UniProtKB-UniRule"/>
</dbReference>
<comment type="catalytic activity">
    <reaction evidence="10">
        <text>gamma-L-glutamyl-L-cysteine + glycine + ATP = glutathione + ADP + phosphate + H(+)</text>
        <dbReference type="Rhea" id="RHEA:13557"/>
        <dbReference type="ChEBI" id="CHEBI:15378"/>
        <dbReference type="ChEBI" id="CHEBI:30616"/>
        <dbReference type="ChEBI" id="CHEBI:43474"/>
        <dbReference type="ChEBI" id="CHEBI:57305"/>
        <dbReference type="ChEBI" id="CHEBI:57925"/>
        <dbReference type="ChEBI" id="CHEBI:58173"/>
        <dbReference type="ChEBI" id="CHEBI:456216"/>
        <dbReference type="EC" id="6.3.2.3"/>
    </reaction>
</comment>
<dbReference type="InterPro" id="IPR013815">
    <property type="entry name" value="ATP_grasp_subdomain_1"/>
</dbReference>
<dbReference type="EC" id="6.3.2.3" evidence="10"/>
<evidence type="ECO:0000256" key="9">
    <source>
        <dbReference type="ARBA" id="ARBA00023211"/>
    </source>
</evidence>
<dbReference type="Gene3D" id="3.30.470.20">
    <property type="entry name" value="ATP-grasp fold, B domain"/>
    <property type="match status" value="1"/>
</dbReference>
<dbReference type="GO" id="GO:0046872">
    <property type="term" value="F:metal ion binding"/>
    <property type="evidence" value="ECO:0007669"/>
    <property type="project" value="UniProtKB-KW"/>
</dbReference>
<dbReference type="Pfam" id="PF02955">
    <property type="entry name" value="GSH-S_ATP"/>
    <property type="match status" value="1"/>
</dbReference>
<organism evidence="12 13">
    <name type="scientific">SAR86 cluster bacterium</name>
    <dbReference type="NCBI Taxonomy" id="2030880"/>
    <lineage>
        <taxon>Bacteria</taxon>
        <taxon>Pseudomonadati</taxon>
        <taxon>Pseudomonadota</taxon>
        <taxon>Gammaproteobacteria</taxon>
        <taxon>SAR86 cluster</taxon>
    </lineage>
</organism>
<dbReference type="InterPro" id="IPR011761">
    <property type="entry name" value="ATP-grasp"/>
</dbReference>
<dbReference type="NCBIfam" id="NF003573">
    <property type="entry name" value="PRK05246.1"/>
    <property type="match status" value="1"/>
</dbReference>
<dbReference type="PROSITE" id="PS50975">
    <property type="entry name" value="ATP_GRASP"/>
    <property type="match status" value="1"/>
</dbReference>
<evidence type="ECO:0000256" key="3">
    <source>
        <dbReference type="ARBA" id="ARBA00022598"/>
    </source>
</evidence>
<sequence>MSNKILFITDPVASLNIMKDTSLFMIEHAQSLNMQPYQCETSDISFSNGLVQAHAKEIEFKAKDILLEESGKNIYLKDFQYVFMRKDPPVDENYMNTLHLLDLAQSNGANVINNPSAVKKFNEKIFALYFTKYIPSTLISSKASELKAFAKDFSEIVIKPLNGMGGESIYKLSEIGSDEESIIQELTNEGKTSIVGQEFLPEIYDGDFRILIINGKPFNKTLARIPQGESFKGNLAAGGKGVAKDLQPHQEAVANEIGTVLMQHGIIFAGLDMIGSKVTEINVTSPTCARQIFDQTGEDPIMELFAGL</sequence>
<evidence type="ECO:0000256" key="10">
    <source>
        <dbReference type="HAMAP-Rule" id="MF_00162"/>
    </source>
</evidence>
<comment type="cofactor">
    <cofactor evidence="2">
        <name>Mg(2+)</name>
        <dbReference type="ChEBI" id="CHEBI:18420"/>
    </cofactor>
</comment>
<dbReference type="Pfam" id="PF02951">
    <property type="entry name" value="GSH-S_N"/>
    <property type="match status" value="1"/>
</dbReference>
<dbReference type="Gene3D" id="3.30.1490.20">
    <property type="entry name" value="ATP-grasp fold, A domain"/>
    <property type="match status" value="1"/>
</dbReference>
<keyword evidence="3 10" id="KW-0436">Ligase</keyword>
<evidence type="ECO:0000256" key="7">
    <source>
        <dbReference type="ARBA" id="ARBA00022840"/>
    </source>
</evidence>
<evidence type="ECO:0000256" key="1">
    <source>
        <dbReference type="ARBA" id="ARBA00001936"/>
    </source>
</evidence>
<dbReference type="Gene3D" id="3.40.50.20">
    <property type="match status" value="1"/>
</dbReference>
<dbReference type="SUPFAM" id="SSF56059">
    <property type="entry name" value="Glutathione synthetase ATP-binding domain-like"/>
    <property type="match status" value="1"/>
</dbReference>
<dbReference type="GO" id="GO:0005737">
    <property type="term" value="C:cytoplasm"/>
    <property type="evidence" value="ECO:0007669"/>
    <property type="project" value="TreeGrafter"/>
</dbReference>
<keyword evidence="5" id="KW-0479">Metal-binding</keyword>
<comment type="similarity">
    <text evidence="10">Belongs to the prokaryotic GSH synthase family.</text>
</comment>
<evidence type="ECO:0000256" key="8">
    <source>
        <dbReference type="ARBA" id="ARBA00022842"/>
    </source>
</evidence>
<feature type="domain" description="ATP-grasp" evidence="11">
    <location>
        <begin position="123"/>
        <end position="307"/>
    </location>
</feature>
<dbReference type="SUPFAM" id="SSF52440">
    <property type="entry name" value="PreATP-grasp domain"/>
    <property type="match status" value="1"/>
</dbReference>
<evidence type="ECO:0000313" key="12">
    <source>
        <dbReference type="EMBL" id="MBL6903281.1"/>
    </source>
</evidence>
<dbReference type="InterPro" id="IPR004218">
    <property type="entry name" value="GSHS_ATP-bd"/>
</dbReference>
<comment type="caution">
    <text evidence="12">The sequence shown here is derived from an EMBL/GenBank/DDBJ whole genome shotgun (WGS) entry which is preliminary data.</text>
</comment>
<gene>
    <name evidence="10 12" type="primary">gshB</name>
    <name evidence="12" type="ORF">ISR29_03665</name>
</gene>
<name>A0A937JBJ9_9GAMM</name>
<dbReference type="PANTHER" id="PTHR21621">
    <property type="entry name" value="RIBOSOMAL PROTEIN S6 MODIFICATION PROTEIN"/>
    <property type="match status" value="1"/>
</dbReference>
<comment type="cofactor">
    <cofactor evidence="1">
        <name>Mn(2+)</name>
        <dbReference type="ChEBI" id="CHEBI:29035"/>
    </cofactor>
</comment>
<protein>
    <recommendedName>
        <fullName evidence="10">Glutathione synthetase</fullName>
        <ecNumber evidence="10">6.3.2.3</ecNumber>
    </recommendedName>
    <alternativeName>
        <fullName evidence="10">GSH synthetase</fullName>
        <shortName evidence="10">GSH-S</shortName>
        <shortName evidence="10">GSHase</shortName>
    </alternativeName>
    <alternativeName>
        <fullName evidence="10">Glutathione synthase</fullName>
    </alternativeName>
</protein>
<dbReference type="InterPro" id="IPR004215">
    <property type="entry name" value="GSHS_N"/>
</dbReference>
<reference evidence="12" key="1">
    <citation type="submission" date="2020-10" db="EMBL/GenBank/DDBJ databases">
        <title>Microbiome of the Black Sea water column analyzed by genome centric metagenomics.</title>
        <authorList>
            <person name="Cabello-Yeves P.J."/>
            <person name="Callieri C."/>
            <person name="Picazo A."/>
            <person name="Mehrshad M."/>
            <person name="Haro-Moreno J.M."/>
            <person name="Roda-Garcia J."/>
            <person name="Dzembekova N."/>
            <person name="Slabakova V."/>
            <person name="Slabakova N."/>
            <person name="Moncheva S."/>
            <person name="Rodriguez-Valera F."/>
        </authorList>
    </citation>
    <scope>NUCLEOTIDE SEQUENCE</scope>
    <source>
        <strain evidence="12">BS30m-G43</strain>
    </source>
</reference>
<evidence type="ECO:0000313" key="13">
    <source>
        <dbReference type="Proteomes" id="UP000705230"/>
    </source>
</evidence>
<dbReference type="HAMAP" id="MF_00162">
    <property type="entry name" value="GSH_S"/>
    <property type="match status" value="1"/>
</dbReference>
<evidence type="ECO:0000256" key="6">
    <source>
        <dbReference type="ARBA" id="ARBA00022741"/>
    </source>
</evidence>
<keyword evidence="6 10" id="KW-0547">Nucleotide-binding</keyword>
<evidence type="ECO:0000256" key="4">
    <source>
        <dbReference type="ARBA" id="ARBA00022684"/>
    </source>
</evidence>
<keyword evidence="8" id="KW-0460">Magnesium</keyword>
<evidence type="ECO:0000256" key="5">
    <source>
        <dbReference type="ARBA" id="ARBA00022723"/>
    </source>
</evidence>
<dbReference type="PANTHER" id="PTHR21621:SF4">
    <property type="entry name" value="GLUTATHIONE SYNTHETASE"/>
    <property type="match status" value="1"/>
</dbReference>
<dbReference type="EMBL" id="JADHSG010000003">
    <property type="protein sequence ID" value="MBL6903281.1"/>
    <property type="molecule type" value="Genomic_DNA"/>
</dbReference>
<keyword evidence="9" id="KW-0464">Manganese</keyword>
<dbReference type="Proteomes" id="UP000705230">
    <property type="component" value="Unassembled WGS sequence"/>
</dbReference>
<evidence type="ECO:0000256" key="2">
    <source>
        <dbReference type="ARBA" id="ARBA00001946"/>
    </source>
</evidence>
<dbReference type="InterPro" id="IPR016185">
    <property type="entry name" value="PreATP-grasp_dom_sf"/>
</dbReference>
<proteinExistence type="inferred from homology"/>
<evidence type="ECO:0000259" key="11">
    <source>
        <dbReference type="PROSITE" id="PS50975"/>
    </source>
</evidence>
<keyword evidence="7 10" id="KW-0067">ATP-binding</keyword>
<accession>A0A937JBJ9</accession>
<dbReference type="GO" id="GO:0005524">
    <property type="term" value="F:ATP binding"/>
    <property type="evidence" value="ECO:0007669"/>
    <property type="project" value="UniProtKB-UniRule"/>
</dbReference>
<keyword evidence="4 10" id="KW-0317">Glutathione biosynthesis</keyword>
<dbReference type="AlphaFoldDB" id="A0A937JBJ9"/>